<keyword evidence="3" id="KW-1185">Reference proteome</keyword>
<dbReference type="InterPro" id="IPR056924">
    <property type="entry name" value="SH3_Tf2-1"/>
</dbReference>
<dbReference type="PANTHER" id="PTHR35046:SF9">
    <property type="entry name" value="RNA-DIRECTED DNA POLYMERASE"/>
    <property type="match status" value="1"/>
</dbReference>
<dbReference type="Gene3D" id="3.30.420.10">
    <property type="entry name" value="Ribonuclease H-like superfamily/Ribonuclease H"/>
    <property type="match status" value="1"/>
</dbReference>
<dbReference type="PROSITE" id="PS50994">
    <property type="entry name" value="INTEGRASE"/>
    <property type="match status" value="1"/>
</dbReference>
<dbReference type="InterPro" id="IPR036397">
    <property type="entry name" value="RNaseH_sf"/>
</dbReference>
<name>A0ABR2R2B8_9ROSI</name>
<protein>
    <recommendedName>
        <fullName evidence="1">Integrase catalytic domain-containing protein</fullName>
    </recommendedName>
</protein>
<evidence type="ECO:0000313" key="2">
    <source>
        <dbReference type="EMBL" id="KAK9007094.1"/>
    </source>
</evidence>
<dbReference type="PANTHER" id="PTHR35046">
    <property type="entry name" value="ZINC KNUCKLE (CCHC-TYPE) FAMILY PROTEIN"/>
    <property type="match status" value="1"/>
</dbReference>
<gene>
    <name evidence="2" type="ORF">V6N11_050927</name>
</gene>
<dbReference type="SUPFAM" id="SSF53098">
    <property type="entry name" value="Ribonuclease H-like"/>
    <property type="match status" value="1"/>
</dbReference>
<reference evidence="2 3" key="1">
    <citation type="journal article" date="2024" name="G3 (Bethesda)">
        <title>Genome assembly of Hibiscus sabdariffa L. provides insights into metabolisms of medicinal natural products.</title>
        <authorList>
            <person name="Kim T."/>
        </authorList>
    </citation>
    <scope>NUCLEOTIDE SEQUENCE [LARGE SCALE GENOMIC DNA]</scope>
    <source>
        <strain evidence="2">TK-2024</strain>
        <tissue evidence="2">Old leaves</tissue>
    </source>
</reference>
<dbReference type="InterPro" id="IPR012337">
    <property type="entry name" value="RNaseH-like_sf"/>
</dbReference>
<evidence type="ECO:0000259" key="1">
    <source>
        <dbReference type="PROSITE" id="PS50994"/>
    </source>
</evidence>
<organism evidence="2 3">
    <name type="scientific">Hibiscus sabdariffa</name>
    <name type="common">roselle</name>
    <dbReference type="NCBI Taxonomy" id="183260"/>
    <lineage>
        <taxon>Eukaryota</taxon>
        <taxon>Viridiplantae</taxon>
        <taxon>Streptophyta</taxon>
        <taxon>Embryophyta</taxon>
        <taxon>Tracheophyta</taxon>
        <taxon>Spermatophyta</taxon>
        <taxon>Magnoliopsida</taxon>
        <taxon>eudicotyledons</taxon>
        <taxon>Gunneridae</taxon>
        <taxon>Pentapetalae</taxon>
        <taxon>rosids</taxon>
        <taxon>malvids</taxon>
        <taxon>Malvales</taxon>
        <taxon>Malvaceae</taxon>
        <taxon>Malvoideae</taxon>
        <taxon>Hibiscus</taxon>
    </lineage>
</organism>
<comment type="caution">
    <text evidence="2">The sequence shown here is derived from an EMBL/GenBank/DDBJ whole genome shotgun (WGS) entry which is preliminary data.</text>
</comment>
<sequence length="345" mass="39594">MRKTVAKICASCLTCKQAKSKVMPHGLYTPLPIPSSPWIDLSMDFILALPRTKKGQDIIFVVVDRFSKMEHFIPCHKTDDAMHVADLFFREVVRLHGIPRTVVSDRDVKFLSHFWKVLWGKIGTKLLYSTTCHPQTDGQTEVINRILGVLLRSIVGKNVRNWENYLPFVEFAYNRSIHSSTGYSPFELVYGFNPLTTLDLVPLPLKDICSLDGEQKAELVKTIHLKSKQRMEKINQSNATRANKGRKQVIFEPDDWVWVHLRMERFPSRRKTKLDPRGDGPFHVLDRINDNAYRIDLPGEYTISSSFNVADLSPFDILDSRSNPFEEGGMIHALRPKIRPTNMMG</sequence>
<proteinExistence type="predicted"/>
<dbReference type="InterPro" id="IPR001584">
    <property type="entry name" value="Integrase_cat-core"/>
</dbReference>
<dbReference type="EMBL" id="JBBPBN010000027">
    <property type="protein sequence ID" value="KAK9007094.1"/>
    <property type="molecule type" value="Genomic_DNA"/>
</dbReference>
<evidence type="ECO:0000313" key="3">
    <source>
        <dbReference type="Proteomes" id="UP001396334"/>
    </source>
</evidence>
<accession>A0ABR2R2B8</accession>
<dbReference type="Pfam" id="PF24626">
    <property type="entry name" value="SH3_Tf2-1"/>
    <property type="match status" value="1"/>
</dbReference>
<feature type="domain" description="Integrase catalytic" evidence="1">
    <location>
        <begin position="33"/>
        <end position="193"/>
    </location>
</feature>
<dbReference type="Proteomes" id="UP001396334">
    <property type="component" value="Unassembled WGS sequence"/>
</dbReference>